<protein>
    <submittedName>
        <fullName evidence="1">Uncharacterized protein</fullName>
    </submittedName>
</protein>
<name>A0ACB6ZL06_THEGA</name>
<comment type="caution">
    <text evidence="1">The sequence shown here is derived from an EMBL/GenBank/DDBJ whole genome shotgun (WGS) entry which is preliminary data.</text>
</comment>
<evidence type="ECO:0000313" key="1">
    <source>
        <dbReference type="EMBL" id="KAF9650495.1"/>
    </source>
</evidence>
<sequence length="410" mass="47157">MGRYPWVETLLFEVLHIIILYPTHQNAYRVVVLAAMVYLAAQIFLTPEVTDPLVVTYGVGGKIAFHFAFTAYLLFAEGTFPNHWRRVRDEAHANADASGLDNLPSNFPLTKKFWWMVDIAYSIRMVGWVQEPRNSLPPHPPPSRPNFLWKTFLKFIYHFVTVEFTSFLFSGNPAFDSRVHDPTDGPETYLAAVPLLRRVPYILAYGIIIRAAVSITHNIAALVCVGLGRSSPTLWPDMWGLWGDAYTVRKLWGQTWHQQMRTTFAGLGRLVANKFLKFPRGTNRSSYAQLYTAFFLSGIFHFAADFMFEKRMVYRSFNFFFLQAVAITFEDFVIYIVKGLLLRRGIELKPGKVHGSWAEVVVRVIGYCWVIIWFCLTLPIWLDEASTVGFNNVDRGPGTKFLLDIWKRWA</sequence>
<dbReference type="EMBL" id="MU117984">
    <property type="protein sequence ID" value="KAF9650495.1"/>
    <property type="molecule type" value="Genomic_DNA"/>
</dbReference>
<dbReference type="Proteomes" id="UP000886501">
    <property type="component" value="Unassembled WGS sequence"/>
</dbReference>
<reference evidence="1" key="1">
    <citation type="submission" date="2019-10" db="EMBL/GenBank/DDBJ databases">
        <authorList>
            <consortium name="DOE Joint Genome Institute"/>
            <person name="Kuo A."/>
            <person name="Miyauchi S."/>
            <person name="Kiss E."/>
            <person name="Drula E."/>
            <person name="Kohler A."/>
            <person name="Sanchez-Garcia M."/>
            <person name="Andreopoulos B."/>
            <person name="Barry K.W."/>
            <person name="Bonito G."/>
            <person name="Buee M."/>
            <person name="Carver A."/>
            <person name="Chen C."/>
            <person name="Cichocki N."/>
            <person name="Clum A."/>
            <person name="Culley D."/>
            <person name="Crous P.W."/>
            <person name="Fauchery L."/>
            <person name="Girlanda M."/>
            <person name="Hayes R."/>
            <person name="Keri Z."/>
            <person name="Labutti K."/>
            <person name="Lipzen A."/>
            <person name="Lombard V."/>
            <person name="Magnuson J."/>
            <person name="Maillard F."/>
            <person name="Morin E."/>
            <person name="Murat C."/>
            <person name="Nolan M."/>
            <person name="Ohm R."/>
            <person name="Pangilinan J."/>
            <person name="Pereira M."/>
            <person name="Perotto S."/>
            <person name="Peter M."/>
            <person name="Riley R."/>
            <person name="Sitrit Y."/>
            <person name="Stielow B."/>
            <person name="Szollosi G."/>
            <person name="Zifcakova L."/>
            <person name="Stursova M."/>
            <person name="Spatafora J.W."/>
            <person name="Tedersoo L."/>
            <person name="Vaario L.-M."/>
            <person name="Yamada A."/>
            <person name="Yan M."/>
            <person name="Wang P."/>
            <person name="Xu J."/>
            <person name="Bruns T."/>
            <person name="Baldrian P."/>
            <person name="Vilgalys R."/>
            <person name="Henrissat B."/>
            <person name="Grigoriev I.V."/>
            <person name="Hibbett D."/>
            <person name="Nagy L.G."/>
            <person name="Martin F.M."/>
        </authorList>
    </citation>
    <scope>NUCLEOTIDE SEQUENCE</scope>
    <source>
        <strain evidence="1">P2</strain>
    </source>
</reference>
<proteinExistence type="predicted"/>
<organism evidence="1 2">
    <name type="scientific">Thelephora ganbajun</name>
    <name type="common">Ganba fungus</name>
    <dbReference type="NCBI Taxonomy" id="370292"/>
    <lineage>
        <taxon>Eukaryota</taxon>
        <taxon>Fungi</taxon>
        <taxon>Dikarya</taxon>
        <taxon>Basidiomycota</taxon>
        <taxon>Agaricomycotina</taxon>
        <taxon>Agaricomycetes</taxon>
        <taxon>Thelephorales</taxon>
        <taxon>Thelephoraceae</taxon>
        <taxon>Thelephora</taxon>
    </lineage>
</organism>
<evidence type="ECO:0000313" key="2">
    <source>
        <dbReference type="Proteomes" id="UP000886501"/>
    </source>
</evidence>
<reference evidence="1" key="2">
    <citation type="journal article" date="2020" name="Nat. Commun.">
        <title>Large-scale genome sequencing of mycorrhizal fungi provides insights into the early evolution of symbiotic traits.</title>
        <authorList>
            <person name="Miyauchi S."/>
            <person name="Kiss E."/>
            <person name="Kuo A."/>
            <person name="Drula E."/>
            <person name="Kohler A."/>
            <person name="Sanchez-Garcia M."/>
            <person name="Morin E."/>
            <person name="Andreopoulos B."/>
            <person name="Barry K.W."/>
            <person name="Bonito G."/>
            <person name="Buee M."/>
            <person name="Carver A."/>
            <person name="Chen C."/>
            <person name="Cichocki N."/>
            <person name="Clum A."/>
            <person name="Culley D."/>
            <person name="Crous P.W."/>
            <person name="Fauchery L."/>
            <person name="Girlanda M."/>
            <person name="Hayes R.D."/>
            <person name="Keri Z."/>
            <person name="LaButti K."/>
            <person name="Lipzen A."/>
            <person name="Lombard V."/>
            <person name="Magnuson J."/>
            <person name="Maillard F."/>
            <person name="Murat C."/>
            <person name="Nolan M."/>
            <person name="Ohm R.A."/>
            <person name="Pangilinan J."/>
            <person name="Pereira M.F."/>
            <person name="Perotto S."/>
            <person name="Peter M."/>
            <person name="Pfister S."/>
            <person name="Riley R."/>
            <person name="Sitrit Y."/>
            <person name="Stielow J.B."/>
            <person name="Szollosi G."/>
            <person name="Zifcakova L."/>
            <person name="Stursova M."/>
            <person name="Spatafora J.W."/>
            <person name="Tedersoo L."/>
            <person name="Vaario L.M."/>
            <person name="Yamada A."/>
            <person name="Yan M."/>
            <person name="Wang P."/>
            <person name="Xu J."/>
            <person name="Bruns T."/>
            <person name="Baldrian P."/>
            <person name="Vilgalys R."/>
            <person name="Dunand C."/>
            <person name="Henrissat B."/>
            <person name="Grigoriev I.V."/>
            <person name="Hibbett D."/>
            <person name="Nagy L.G."/>
            <person name="Martin F.M."/>
        </authorList>
    </citation>
    <scope>NUCLEOTIDE SEQUENCE</scope>
    <source>
        <strain evidence="1">P2</strain>
    </source>
</reference>
<accession>A0ACB6ZL06</accession>
<gene>
    <name evidence="1" type="ORF">BDM02DRAFT_1382275</name>
</gene>
<keyword evidence="2" id="KW-1185">Reference proteome</keyword>